<dbReference type="GO" id="GO:0046872">
    <property type="term" value="F:metal ion binding"/>
    <property type="evidence" value="ECO:0007669"/>
    <property type="project" value="UniProtKB-KW"/>
</dbReference>
<dbReference type="PANTHER" id="PTHR11228:SF7">
    <property type="entry name" value="PQQA PEPTIDE CYCLASE"/>
    <property type="match status" value="1"/>
</dbReference>
<evidence type="ECO:0000256" key="5">
    <source>
        <dbReference type="ARBA" id="ARBA00023002"/>
    </source>
</evidence>
<dbReference type="GO" id="GO:0051539">
    <property type="term" value="F:4 iron, 4 sulfur cluster binding"/>
    <property type="evidence" value="ECO:0007669"/>
    <property type="project" value="UniProtKB-KW"/>
</dbReference>
<sequence length="329" mass="37879">MKRPKEIMIEIETRCNLDCDFCFNQNNFAHNGRNIENKLTNEYVKKIINAAVDFDVMALRFTGGEPLMREDIWDLAEYARKKDVKLCLNTNGLLIKDIKTAERIVKYFENVLIPLQYIDFSERSLLAQKKLKVINLLRKAGIKILRVGTVATENLINNFDDFYKLIKKLPINEWELYRVMPSVESDNPFSGEMLKKLVEKLLKVKKESPINCYIANAIPFCAYDPKKIQEVSRGAKAVDGHSRFVIDPRGFAKPMYYINENIGNPLDLDACWNHDFMKKMRSLGFVPHGCRGCMFLEKCKGGCRFSAKIIKGNYGAADPLMNNKNKILK</sequence>
<dbReference type="SFLD" id="SFLDS00029">
    <property type="entry name" value="Radical_SAM"/>
    <property type="match status" value="1"/>
</dbReference>
<name>A0A1F5TQ26_9BACT</name>
<keyword evidence="4" id="KW-0479">Metal-binding</keyword>
<keyword evidence="5" id="KW-0560">Oxidoreductase</keyword>
<dbReference type="InterPro" id="IPR058240">
    <property type="entry name" value="rSAM_sf"/>
</dbReference>
<dbReference type="SFLD" id="SFLDG01067">
    <property type="entry name" value="SPASM/twitch_domain_containing"/>
    <property type="match status" value="1"/>
</dbReference>
<organism evidence="9 10">
    <name type="scientific">Candidatus Falkowbacteria bacterium RIFOXYD2_FULL_34_120</name>
    <dbReference type="NCBI Taxonomy" id="1798007"/>
    <lineage>
        <taxon>Bacteria</taxon>
        <taxon>Candidatus Falkowiibacteriota</taxon>
    </lineage>
</organism>
<evidence type="ECO:0000256" key="7">
    <source>
        <dbReference type="ARBA" id="ARBA00023014"/>
    </source>
</evidence>
<evidence type="ECO:0000259" key="8">
    <source>
        <dbReference type="PROSITE" id="PS51918"/>
    </source>
</evidence>
<reference evidence="9 10" key="1">
    <citation type="journal article" date="2016" name="Nat. Commun.">
        <title>Thousands of microbial genomes shed light on interconnected biogeochemical processes in an aquifer system.</title>
        <authorList>
            <person name="Anantharaman K."/>
            <person name="Brown C.T."/>
            <person name="Hug L.A."/>
            <person name="Sharon I."/>
            <person name="Castelle C.J."/>
            <person name="Probst A.J."/>
            <person name="Thomas B.C."/>
            <person name="Singh A."/>
            <person name="Wilkins M.J."/>
            <person name="Karaoz U."/>
            <person name="Brodie E.L."/>
            <person name="Williams K.H."/>
            <person name="Hubbard S.S."/>
            <person name="Banfield J.F."/>
        </authorList>
    </citation>
    <scope>NUCLEOTIDE SEQUENCE [LARGE SCALE GENOMIC DNA]</scope>
</reference>
<evidence type="ECO:0000313" key="10">
    <source>
        <dbReference type="Proteomes" id="UP000177579"/>
    </source>
</evidence>
<dbReference type="CDD" id="cd01335">
    <property type="entry name" value="Radical_SAM"/>
    <property type="match status" value="1"/>
</dbReference>
<evidence type="ECO:0000256" key="3">
    <source>
        <dbReference type="ARBA" id="ARBA00022691"/>
    </source>
</evidence>
<keyword evidence="2" id="KW-0004">4Fe-4S</keyword>
<proteinExistence type="predicted"/>
<dbReference type="InterPro" id="IPR000385">
    <property type="entry name" value="MoaA_NifB_PqqE_Fe-S-bd_CS"/>
</dbReference>
<keyword evidence="7" id="KW-0411">Iron-sulfur</keyword>
<dbReference type="PROSITE" id="PS01305">
    <property type="entry name" value="MOAA_NIFB_PQQE"/>
    <property type="match status" value="1"/>
</dbReference>
<dbReference type="PROSITE" id="PS51918">
    <property type="entry name" value="RADICAL_SAM"/>
    <property type="match status" value="1"/>
</dbReference>
<evidence type="ECO:0000256" key="2">
    <source>
        <dbReference type="ARBA" id="ARBA00022485"/>
    </source>
</evidence>
<protein>
    <recommendedName>
        <fullName evidence="8">Radical SAM core domain-containing protein</fullName>
    </recommendedName>
</protein>
<keyword evidence="6" id="KW-0408">Iron</keyword>
<dbReference type="EMBL" id="MFGO01000018">
    <property type="protein sequence ID" value="OGF40948.1"/>
    <property type="molecule type" value="Genomic_DNA"/>
</dbReference>
<dbReference type="InterPro" id="IPR013785">
    <property type="entry name" value="Aldolase_TIM"/>
</dbReference>
<keyword evidence="3" id="KW-0949">S-adenosyl-L-methionine</keyword>
<dbReference type="Gene3D" id="3.20.20.70">
    <property type="entry name" value="Aldolase class I"/>
    <property type="match status" value="1"/>
</dbReference>
<evidence type="ECO:0000256" key="1">
    <source>
        <dbReference type="ARBA" id="ARBA00001966"/>
    </source>
</evidence>
<dbReference type="Proteomes" id="UP000177579">
    <property type="component" value="Unassembled WGS sequence"/>
</dbReference>
<comment type="cofactor">
    <cofactor evidence="1">
        <name>[4Fe-4S] cluster</name>
        <dbReference type="ChEBI" id="CHEBI:49883"/>
    </cofactor>
</comment>
<dbReference type="SUPFAM" id="SSF102114">
    <property type="entry name" value="Radical SAM enzymes"/>
    <property type="match status" value="1"/>
</dbReference>
<evidence type="ECO:0000256" key="4">
    <source>
        <dbReference type="ARBA" id="ARBA00022723"/>
    </source>
</evidence>
<dbReference type="InterPro" id="IPR017200">
    <property type="entry name" value="PqqE-like"/>
</dbReference>
<dbReference type="InterPro" id="IPR050377">
    <property type="entry name" value="Radical_SAM_PqqE_MftC-like"/>
</dbReference>
<dbReference type="Pfam" id="PF04055">
    <property type="entry name" value="Radical_SAM"/>
    <property type="match status" value="1"/>
</dbReference>
<evidence type="ECO:0000256" key="6">
    <source>
        <dbReference type="ARBA" id="ARBA00023004"/>
    </source>
</evidence>
<accession>A0A1F5TQ26</accession>
<dbReference type="AlphaFoldDB" id="A0A1F5TQ26"/>
<comment type="caution">
    <text evidence="9">The sequence shown here is derived from an EMBL/GenBank/DDBJ whole genome shotgun (WGS) entry which is preliminary data.</text>
</comment>
<dbReference type="InterPro" id="IPR007197">
    <property type="entry name" value="rSAM"/>
</dbReference>
<dbReference type="PANTHER" id="PTHR11228">
    <property type="entry name" value="RADICAL SAM DOMAIN PROTEIN"/>
    <property type="match status" value="1"/>
</dbReference>
<evidence type="ECO:0000313" key="9">
    <source>
        <dbReference type="EMBL" id="OGF40948.1"/>
    </source>
</evidence>
<dbReference type="GO" id="GO:0016491">
    <property type="term" value="F:oxidoreductase activity"/>
    <property type="evidence" value="ECO:0007669"/>
    <property type="project" value="UniProtKB-KW"/>
</dbReference>
<dbReference type="PIRSF" id="PIRSF037420">
    <property type="entry name" value="PQQ_syn_pqqE"/>
    <property type="match status" value="1"/>
</dbReference>
<feature type="domain" description="Radical SAM core" evidence="8">
    <location>
        <begin position="1"/>
        <end position="211"/>
    </location>
</feature>
<gene>
    <name evidence="9" type="ORF">A2531_04265</name>
</gene>